<dbReference type="GO" id="GO:0030170">
    <property type="term" value="F:pyridoxal phosphate binding"/>
    <property type="evidence" value="ECO:0007669"/>
    <property type="project" value="TreeGrafter"/>
</dbReference>
<sequence length="348" mass="37230">MSVKEIPFLNLQSDKATEAMEIAIQRVLKSGSFVLGAEVEEFEQEFAAASGLAQAVGVGNGTDALSLILKGLNIGPGDEVITTPLSAAFTAMAIVMVGATPVFADIDAERLTLNPSAVSAAIGPKTAAILPVHLFGQAADMPAIMNLAKCHGLAVIEDCCQAHLATCEGRPVGTFGSGGAFSFYPTKNLGAIGDGGIVGTNDTVLADKIRCLRNGGQSLPNHHESMGVNSRLDEIQAAVLRAKLPFLRQWTERRRSLAAFYRTNLNETSVRIPAEVDAGHVYHLFPVHSTERNRLQEYLKSNGIYTLIHYPTPIPQQPAFATYKVDCPTANRLCNELLSLPLHPNLTD</sequence>
<feature type="non-terminal residue" evidence="3">
    <location>
        <position position="348"/>
    </location>
</feature>
<dbReference type="AlphaFoldDB" id="A0A381PUP1"/>
<evidence type="ECO:0000256" key="2">
    <source>
        <dbReference type="ARBA" id="ARBA00037999"/>
    </source>
</evidence>
<dbReference type="Pfam" id="PF01041">
    <property type="entry name" value="DegT_DnrJ_EryC1"/>
    <property type="match status" value="1"/>
</dbReference>
<dbReference type="PANTHER" id="PTHR30244">
    <property type="entry name" value="TRANSAMINASE"/>
    <property type="match status" value="1"/>
</dbReference>
<dbReference type="InterPro" id="IPR015421">
    <property type="entry name" value="PyrdxlP-dep_Trfase_major"/>
</dbReference>
<dbReference type="SUPFAM" id="SSF53383">
    <property type="entry name" value="PLP-dependent transferases"/>
    <property type="match status" value="1"/>
</dbReference>
<feature type="non-terminal residue" evidence="3">
    <location>
        <position position="1"/>
    </location>
</feature>
<dbReference type="EMBL" id="UINC01001069">
    <property type="protein sequence ID" value="SUZ69679.1"/>
    <property type="molecule type" value="Genomic_DNA"/>
</dbReference>
<evidence type="ECO:0000313" key="3">
    <source>
        <dbReference type="EMBL" id="SUZ69679.1"/>
    </source>
</evidence>
<proteinExistence type="inferred from homology"/>
<dbReference type="CDD" id="cd00616">
    <property type="entry name" value="AHBA_syn"/>
    <property type="match status" value="1"/>
</dbReference>
<keyword evidence="1" id="KW-0663">Pyridoxal phosphate</keyword>
<dbReference type="PIRSF" id="PIRSF000390">
    <property type="entry name" value="PLP_StrS"/>
    <property type="match status" value="1"/>
</dbReference>
<comment type="similarity">
    <text evidence="2">Belongs to the DegT/DnrJ/EryC1 family.</text>
</comment>
<protein>
    <recommendedName>
        <fullName evidence="4">Erythromycin biosynthesis sensory transduction protein eryC1</fullName>
    </recommendedName>
</protein>
<name>A0A381PUP1_9ZZZZ</name>
<dbReference type="Gene3D" id="3.90.1150.10">
    <property type="entry name" value="Aspartate Aminotransferase, domain 1"/>
    <property type="match status" value="1"/>
</dbReference>
<dbReference type="InterPro" id="IPR015422">
    <property type="entry name" value="PyrdxlP-dep_Trfase_small"/>
</dbReference>
<accession>A0A381PUP1</accession>
<dbReference type="InterPro" id="IPR015424">
    <property type="entry name" value="PyrdxlP-dep_Trfase"/>
</dbReference>
<organism evidence="3">
    <name type="scientific">marine metagenome</name>
    <dbReference type="NCBI Taxonomy" id="408172"/>
    <lineage>
        <taxon>unclassified sequences</taxon>
        <taxon>metagenomes</taxon>
        <taxon>ecological metagenomes</taxon>
    </lineage>
</organism>
<dbReference type="GO" id="GO:0000271">
    <property type="term" value="P:polysaccharide biosynthetic process"/>
    <property type="evidence" value="ECO:0007669"/>
    <property type="project" value="TreeGrafter"/>
</dbReference>
<dbReference type="Gene3D" id="3.40.640.10">
    <property type="entry name" value="Type I PLP-dependent aspartate aminotransferase-like (Major domain)"/>
    <property type="match status" value="1"/>
</dbReference>
<evidence type="ECO:0000256" key="1">
    <source>
        <dbReference type="ARBA" id="ARBA00022898"/>
    </source>
</evidence>
<dbReference type="InterPro" id="IPR000653">
    <property type="entry name" value="DegT/StrS_aminotransferase"/>
</dbReference>
<reference evidence="3" key="1">
    <citation type="submission" date="2018-05" db="EMBL/GenBank/DDBJ databases">
        <authorList>
            <person name="Lanie J.A."/>
            <person name="Ng W.-L."/>
            <person name="Kazmierczak K.M."/>
            <person name="Andrzejewski T.M."/>
            <person name="Davidsen T.M."/>
            <person name="Wayne K.J."/>
            <person name="Tettelin H."/>
            <person name="Glass J.I."/>
            <person name="Rusch D."/>
            <person name="Podicherti R."/>
            <person name="Tsui H.-C.T."/>
            <person name="Winkler M.E."/>
        </authorList>
    </citation>
    <scope>NUCLEOTIDE SEQUENCE</scope>
</reference>
<dbReference type="PANTHER" id="PTHR30244:SF36">
    <property type="entry name" value="3-OXO-GLUCOSE-6-PHOSPHATE:GLUTAMATE AMINOTRANSFERASE"/>
    <property type="match status" value="1"/>
</dbReference>
<gene>
    <name evidence="3" type="ORF">METZ01_LOCUS22533</name>
</gene>
<evidence type="ECO:0008006" key="4">
    <source>
        <dbReference type="Google" id="ProtNLM"/>
    </source>
</evidence>
<dbReference type="GO" id="GO:0008483">
    <property type="term" value="F:transaminase activity"/>
    <property type="evidence" value="ECO:0007669"/>
    <property type="project" value="TreeGrafter"/>
</dbReference>